<dbReference type="PROSITE" id="PS50294">
    <property type="entry name" value="WD_REPEATS_REGION"/>
    <property type="match status" value="2"/>
</dbReference>
<evidence type="ECO:0000256" key="6">
    <source>
        <dbReference type="ARBA" id="ARBA00022737"/>
    </source>
</evidence>
<dbReference type="PROSITE" id="PS50082">
    <property type="entry name" value="WD_REPEATS_2"/>
    <property type="match status" value="3"/>
</dbReference>
<dbReference type="AlphaFoldDB" id="A0A3S4PJ69"/>
<keyword evidence="4" id="KW-0813">Transport</keyword>
<dbReference type="PANTHER" id="PTHR11024:SF2">
    <property type="entry name" value="PROTEIN SEC13 HOMOLOG"/>
    <property type="match status" value="1"/>
</dbReference>
<evidence type="ECO:0000256" key="2">
    <source>
        <dbReference type="ARBA" id="ARBA00010102"/>
    </source>
</evidence>
<evidence type="ECO:0000313" key="16">
    <source>
        <dbReference type="Proteomes" id="UP000283530"/>
    </source>
</evidence>
<keyword evidence="11" id="KW-0539">Nucleus</keyword>
<dbReference type="GO" id="GO:0030127">
    <property type="term" value="C:COPII vesicle coat"/>
    <property type="evidence" value="ECO:0007669"/>
    <property type="project" value="TreeGrafter"/>
</dbReference>
<comment type="function">
    <text evidence="12">Component of the coat protein complex II (COPII) which promotes the formation of transport vesicles from the endoplasmic reticulum (ER). The coat has two main functions, the physical deformation of the endoplasmic reticulum membrane into vesicles and the selection of cargo molecules. It also functions as a component of the nuclear pore complex (NPC). NPC components, collectively referred to as nucleoporins (NUPs), can play the role of both NPC structural components and of docking or interaction partners for transiently associated nuclear transport factors. SEC13 is required for efficient mRNA export from the nucleus to the cytoplasm and for correct nuclear pore biogenesis and distribution.</text>
</comment>
<dbReference type="GO" id="GO:0031080">
    <property type="term" value="C:nuclear pore outer ring"/>
    <property type="evidence" value="ECO:0007669"/>
    <property type="project" value="TreeGrafter"/>
</dbReference>
<keyword evidence="5 14" id="KW-0853">WD repeat</keyword>
<evidence type="ECO:0000256" key="8">
    <source>
        <dbReference type="ARBA" id="ARBA00022927"/>
    </source>
</evidence>
<dbReference type="OrthoDB" id="364224at2759"/>
<organism evidence="15 16">
    <name type="scientific">Cinnamomum micranthum f. kanehirae</name>
    <dbReference type="NCBI Taxonomy" id="337451"/>
    <lineage>
        <taxon>Eukaryota</taxon>
        <taxon>Viridiplantae</taxon>
        <taxon>Streptophyta</taxon>
        <taxon>Embryophyta</taxon>
        <taxon>Tracheophyta</taxon>
        <taxon>Spermatophyta</taxon>
        <taxon>Magnoliopsida</taxon>
        <taxon>Magnoliidae</taxon>
        <taxon>Laurales</taxon>
        <taxon>Lauraceae</taxon>
        <taxon>Cinnamomum</taxon>
    </lineage>
</organism>
<dbReference type="SMART" id="SM00320">
    <property type="entry name" value="WD40"/>
    <property type="match status" value="6"/>
</dbReference>
<accession>A0A3S4PJ69</accession>
<dbReference type="GO" id="GO:0006606">
    <property type="term" value="P:protein import into nucleus"/>
    <property type="evidence" value="ECO:0007669"/>
    <property type="project" value="TreeGrafter"/>
</dbReference>
<dbReference type="Proteomes" id="UP000283530">
    <property type="component" value="Unassembled WGS sequence"/>
</dbReference>
<keyword evidence="7" id="KW-0509">mRNA transport</keyword>
<gene>
    <name evidence="15" type="ORF">CKAN_02033200</name>
</gene>
<keyword evidence="10" id="KW-0906">Nuclear pore complex</keyword>
<name>A0A3S4PJ69_9MAGN</name>
<evidence type="ECO:0000256" key="4">
    <source>
        <dbReference type="ARBA" id="ARBA00022448"/>
    </source>
</evidence>
<comment type="subcellular location">
    <subcellularLocation>
        <location evidence="1">Nucleus</location>
        <location evidence="1">Nuclear pore complex</location>
    </subcellularLocation>
</comment>
<evidence type="ECO:0000256" key="9">
    <source>
        <dbReference type="ARBA" id="ARBA00023010"/>
    </source>
</evidence>
<feature type="repeat" description="WD" evidence="14">
    <location>
        <begin position="212"/>
        <end position="249"/>
    </location>
</feature>
<evidence type="ECO:0000256" key="10">
    <source>
        <dbReference type="ARBA" id="ARBA00023132"/>
    </source>
</evidence>
<dbReference type="SUPFAM" id="SSF50978">
    <property type="entry name" value="WD40 repeat-like"/>
    <property type="match status" value="1"/>
</dbReference>
<dbReference type="Gene3D" id="2.130.10.10">
    <property type="entry name" value="YVTN repeat-like/Quinoprotein amine dehydrogenase"/>
    <property type="match status" value="1"/>
</dbReference>
<dbReference type="InterPro" id="IPR015943">
    <property type="entry name" value="WD40/YVTN_repeat-like_dom_sf"/>
</dbReference>
<dbReference type="PRINTS" id="PR00320">
    <property type="entry name" value="GPROTEINBRPT"/>
</dbReference>
<dbReference type="InterPro" id="IPR037363">
    <property type="entry name" value="Sec13/Seh1_fam"/>
</dbReference>
<dbReference type="EMBL" id="QPKB01000008">
    <property type="protein sequence ID" value="RWR91187.1"/>
    <property type="molecule type" value="Genomic_DNA"/>
</dbReference>
<comment type="function">
    <text evidence="13">Required for protein transport from the endoplasmic reticulum to the Golgi apparatus.</text>
</comment>
<evidence type="ECO:0000256" key="12">
    <source>
        <dbReference type="ARBA" id="ARBA00025261"/>
    </source>
</evidence>
<dbReference type="GO" id="GO:0051028">
    <property type="term" value="P:mRNA transport"/>
    <property type="evidence" value="ECO:0007669"/>
    <property type="project" value="UniProtKB-KW"/>
</dbReference>
<dbReference type="STRING" id="337451.A0A3S4PJ69"/>
<sequence length="308" mass="33029">MPAQKIETGHNDVVHDVAMDYYGKRLATASSDTTIKIIGVSSSGGGQQQHLATLSGHQGPVWQVAWAHPKFGSILASCSYDGRVIIWKENPAAPNDWSQAHLFTDHKSSVNSISWAPHDLGLCLACGSSDGNISVFTARSDGSWETARIDQAHPVGVTSVSWAPATAPGALVASSGILDPPVQKLASGGCDNTVKVWKLYNGSWKMDCFPALQMHSDWVRDVAWAPNLGLPKSTIASASQDGTVVIWTVGKEGDQWEGKVLNDFKTPAWRVSWSLTGNILAVADGNNSVTLWKEAVDGEWQQVTTVEP</sequence>
<keyword evidence="8" id="KW-0653">Protein transport</keyword>
<dbReference type="FunFam" id="2.130.10.10:FF:000017">
    <property type="entry name" value="SEC13 homolog (S. cerevisiae)"/>
    <property type="match status" value="1"/>
</dbReference>
<protein>
    <submittedName>
        <fullName evidence="15">Protein transport protein SEC13 B-like protein</fullName>
    </submittedName>
</protein>
<evidence type="ECO:0000256" key="14">
    <source>
        <dbReference type="PROSITE-ProRule" id="PRU00221"/>
    </source>
</evidence>
<comment type="caution">
    <text evidence="15">The sequence shown here is derived from an EMBL/GenBank/DDBJ whole genome shotgun (WGS) entry which is preliminary data.</text>
</comment>
<evidence type="ECO:0000256" key="5">
    <source>
        <dbReference type="ARBA" id="ARBA00022574"/>
    </source>
</evidence>
<dbReference type="GO" id="GO:0005198">
    <property type="term" value="F:structural molecule activity"/>
    <property type="evidence" value="ECO:0007669"/>
    <property type="project" value="InterPro"/>
</dbReference>
<feature type="repeat" description="WD" evidence="14">
    <location>
        <begin position="54"/>
        <end position="88"/>
    </location>
</feature>
<dbReference type="InterPro" id="IPR036322">
    <property type="entry name" value="WD40_repeat_dom_sf"/>
</dbReference>
<reference evidence="15 16" key="1">
    <citation type="journal article" date="2019" name="Nat. Plants">
        <title>Stout camphor tree genome fills gaps in understanding of flowering plant genome evolution.</title>
        <authorList>
            <person name="Chaw S.M."/>
            <person name="Liu Y.C."/>
            <person name="Wu Y.W."/>
            <person name="Wang H.Y."/>
            <person name="Lin C.I."/>
            <person name="Wu C.S."/>
            <person name="Ke H.M."/>
            <person name="Chang L.Y."/>
            <person name="Hsu C.Y."/>
            <person name="Yang H.T."/>
            <person name="Sudianto E."/>
            <person name="Hsu M.H."/>
            <person name="Wu K.P."/>
            <person name="Wang L.N."/>
            <person name="Leebens-Mack J.H."/>
            <person name="Tsai I.J."/>
        </authorList>
    </citation>
    <scope>NUCLEOTIDE SEQUENCE [LARGE SCALE GENOMIC DNA]</scope>
    <source>
        <strain evidence="16">cv. Chaw 1501</strain>
        <tissue evidence="15">Young leaves</tissue>
    </source>
</reference>
<evidence type="ECO:0000256" key="13">
    <source>
        <dbReference type="ARBA" id="ARBA00060100"/>
    </source>
</evidence>
<feature type="repeat" description="WD" evidence="14">
    <location>
        <begin position="103"/>
        <end position="146"/>
    </location>
</feature>
<evidence type="ECO:0000313" key="15">
    <source>
        <dbReference type="EMBL" id="RWR91187.1"/>
    </source>
</evidence>
<evidence type="ECO:0000256" key="11">
    <source>
        <dbReference type="ARBA" id="ARBA00023242"/>
    </source>
</evidence>
<dbReference type="InterPro" id="IPR001680">
    <property type="entry name" value="WD40_rpt"/>
</dbReference>
<keyword evidence="16" id="KW-1185">Reference proteome</keyword>
<proteinExistence type="inferred from homology"/>
<evidence type="ECO:0000256" key="1">
    <source>
        <dbReference type="ARBA" id="ARBA00004567"/>
    </source>
</evidence>
<keyword evidence="6" id="KW-0677">Repeat</keyword>
<evidence type="ECO:0000256" key="7">
    <source>
        <dbReference type="ARBA" id="ARBA00022816"/>
    </source>
</evidence>
<dbReference type="InterPro" id="IPR020472">
    <property type="entry name" value="WD40_PAC1"/>
</dbReference>
<comment type="subunit">
    <text evidence="3">The COPII coat is composed of at least 5 proteins: the SEC23/24 complex, the SEC13/31 complex, and the protein SAR1. Component of the nuclear pore complex (NPC). NPC constitutes the exclusive means of nucleocytoplasmic transport. NPCs allow the passive diffusion of ions and small molecules and the active, nuclear transport receptor-mediated bidirectional transport of macromolecules such as proteins, RNAs, ribonucleoparticles (RNPs), and ribosomal subunits across the nuclear envelope. Due to its 8-fold rotational symmetry, all subunits are present with 8 copies or multiples thereof.</text>
</comment>
<dbReference type="PANTHER" id="PTHR11024">
    <property type="entry name" value="NUCLEAR PORE COMPLEX PROTEIN SEC13 / SEH1 FAMILY MEMBER"/>
    <property type="match status" value="1"/>
</dbReference>
<comment type="similarity">
    <text evidence="2">Belongs to the WD repeat SEC13 family.</text>
</comment>
<keyword evidence="9" id="KW-0811">Translocation</keyword>
<evidence type="ECO:0000256" key="3">
    <source>
        <dbReference type="ARBA" id="ARBA00011369"/>
    </source>
</evidence>
<dbReference type="Pfam" id="PF00400">
    <property type="entry name" value="WD40"/>
    <property type="match status" value="5"/>
</dbReference>
<dbReference type="GO" id="GO:0090114">
    <property type="term" value="P:COPII-coated vesicle budding"/>
    <property type="evidence" value="ECO:0007669"/>
    <property type="project" value="TreeGrafter"/>
</dbReference>